<protein>
    <submittedName>
        <fullName evidence="1">Uncharacterized protein</fullName>
    </submittedName>
</protein>
<dbReference type="EMBL" id="CM042883">
    <property type="protein sequence ID" value="KAI4372812.1"/>
    <property type="molecule type" value="Genomic_DNA"/>
</dbReference>
<evidence type="ECO:0000313" key="1">
    <source>
        <dbReference type="EMBL" id="KAI4372812.1"/>
    </source>
</evidence>
<accession>A0ACB9R2Z3</accession>
<dbReference type="Proteomes" id="UP001057402">
    <property type="component" value="Chromosome 4"/>
</dbReference>
<reference evidence="2" key="1">
    <citation type="journal article" date="2023" name="Front. Plant Sci.">
        <title>Chromosomal-level genome assembly of Melastoma candidum provides insights into trichome evolution.</title>
        <authorList>
            <person name="Zhong Y."/>
            <person name="Wu W."/>
            <person name="Sun C."/>
            <person name="Zou P."/>
            <person name="Liu Y."/>
            <person name="Dai S."/>
            <person name="Zhou R."/>
        </authorList>
    </citation>
    <scope>NUCLEOTIDE SEQUENCE [LARGE SCALE GENOMIC DNA]</scope>
</reference>
<sequence>MVTTKNDQPVYGLKLSSVGPAKVTGSDAIYHPEPMDLAMKLHYLRGVYYFSAKSVEGLTIPRIKESMFSWFNDYYQTCGRFRRSESGRPYIKCNDCGTRFIEGKSGMTVDEWLEADDGSLVKMLASQQVIGPEMGFSPPFLIQVTHFKCGGMAMGFSWAHVLGDAFSASQCFNSLGRLLSGHVIRNNPGPKKPISTNGKAHNEIPVRFPSPLSIKQVGAGCDHWVCPGLGNGANAPLFESICVALWQMVARVREDGQDEPRVVTVVSDDESGRRVHGKLSNSQRISIARAGSPVAVMDPKELLDVLVGRKGEENKLIEEAVEKDNGMGDFVLYGANLTFVNLEDGDFYELKLHGHKPMFVNYVIQSLGDQGVVLVLPGTGDEGNDGGRVVTVVLPEKELVLLKADLKKKVTL</sequence>
<name>A0ACB9R2Z3_9MYRT</name>
<evidence type="ECO:0000313" key="2">
    <source>
        <dbReference type="Proteomes" id="UP001057402"/>
    </source>
</evidence>
<gene>
    <name evidence="1" type="ORF">MLD38_010999</name>
</gene>
<keyword evidence="2" id="KW-1185">Reference proteome</keyword>
<organism evidence="1 2">
    <name type="scientific">Melastoma candidum</name>
    <dbReference type="NCBI Taxonomy" id="119954"/>
    <lineage>
        <taxon>Eukaryota</taxon>
        <taxon>Viridiplantae</taxon>
        <taxon>Streptophyta</taxon>
        <taxon>Embryophyta</taxon>
        <taxon>Tracheophyta</taxon>
        <taxon>Spermatophyta</taxon>
        <taxon>Magnoliopsida</taxon>
        <taxon>eudicotyledons</taxon>
        <taxon>Gunneridae</taxon>
        <taxon>Pentapetalae</taxon>
        <taxon>rosids</taxon>
        <taxon>malvids</taxon>
        <taxon>Myrtales</taxon>
        <taxon>Melastomataceae</taxon>
        <taxon>Melastomatoideae</taxon>
        <taxon>Melastomateae</taxon>
        <taxon>Melastoma</taxon>
    </lineage>
</organism>
<comment type="caution">
    <text evidence="1">The sequence shown here is derived from an EMBL/GenBank/DDBJ whole genome shotgun (WGS) entry which is preliminary data.</text>
</comment>
<proteinExistence type="predicted"/>